<name>A0A1A9W1G1_9MUSC</name>
<evidence type="ECO:0000313" key="2">
    <source>
        <dbReference type="Proteomes" id="UP000091820"/>
    </source>
</evidence>
<evidence type="ECO:0000313" key="1">
    <source>
        <dbReference type="EnsemblMetazoa" id="GBRI002897-PA"/>
    </source>
</evidence>
<proteinExistence type="predicted"/>
<protein>
    <submittedName>
        <fullName evidence="1">Uncharacterized protein</fullName>
    </submittedName>
</protein>
<keyword evidence="2" id="KW-1185">Reference proteome</keyword>
<sequence length="167" mass="19764">METKWRKGRSSNHPPRKMIRYNKIPTTTGKRRNRITSSSTLLKIDADNYVEDEEDEDEEEEDDVIGDLEEVHDYEIETEELQGKLTKSNMAYEEDHYDNQHDSDVEYYNRNVKKGPNIRKTKLKTLRPKESQELQTFIRVPNKKLVNTAMHQMENNTKISSETNRTT</sequence>
<organism evidence="1 2">
    <name type="scientific">Glossina brevipalpis</name>
    <dbReference type="NCBI Taxonomy" id="37001"/>
    <lineage>
        <taxon>Eukaryota</taxon>
        <taxon>Metazoa</taxon>
        <taxon>Ecdysozoa</taxon>
        <taxon>Arthropoda</taxon>
        <taxon>Hexapoda</taxon>
        <taxon>Insecta</taxon>
        <taxon>Pterygota</taxon>
        <taxon>Neoptera</taxon>
        <taxon>Endopterygota</taxon>
        <taxon>Diptera</taxon>
        <taxon>Brachycera</taxon>
        <taxon>Muscomorpha</taxon>
        <taxon>Hippoboscoidea</taxon>
        <taxon>Glossinidae</taxon>
        <taxon>Glossina</taxon>
    </lineage>
</organism>
<dbReference type="EnsemblMetazoa" id="GBRI002897-RA">
    <property type="protein sequence ID" value="GBRI002897-PA"/>
    <property type="gene ID" value="GBRI002897"/>
</dbReference>
<dbReference type="AlphaFoldDB" id="A0A1A9W1G1"/>
<reference evidence="1" key="2">
    <citation type="submission" date="2020-05" db="UniProtKB">
        <authorList>
            <consortium name="EnsemblMetazoa"/>
        </authorList>
    </citation>
    <scope>IDENTIFICATION</scope>
    <source>
        <strain evidence="1">IAEA</strain>
    </source>
</reference>
<accession>A0A1A9W1G1</accession>
<dbReference type="VEuPathDB" id="VectorBase:GBRI002897"/>
<dbReference type="Proteomes" id="UP000091820">
    <property type="component" value="Unassembled WGS sequence"/>
</dbReference>
<reference evidence="2" key="1">
    <citation type="submission" date="2014-03" db="EMBL/GenBank/DDBJ databases">
        <authorList>
            <person name="Aksoy S."/>
            <person name="Warren W."/>
            <person name="Wilson R.K."/>
        </authorList>
    </citation>
    <scope>NUCLEOTIDE SEQUENCE [LARGE SCALE GENOMIC DNA]</scope>
    <source>
        <strain evidence="2">IAEA</strain>
    </source>
</reference>